<feature type="domain" description="HTH tetR-type" evidence="4">
    <location>
        <begin position="31"/>
        <end position="91"/>
    </location>
</feature>
<dbReference type="Proteomes" id="UP001599542">
    <property type="component" value="Unassembled WGS sequence"/>
</dbReference>
<evidence type="ECO:0000313" key="6">
    <source>
        <dbReference type="Proteomes" id="UP001599542"/>
    </source>
</evidence>
<dbReference type="InterPro" id="IPR036271">
    <property type="entry name" value="Tet_transcr_reg_TetR-rel_C_sf"/>
</dbReference>
<keyword evidence="6" id="KW-1185">Reference proteome</keyword>
<dbReference type="InterPro" id="IPR039536">
    <property type="entry name" value="TetR_C_Proteobacteria"/>
</dbReference>
<dbReference type="Pfam" id="PF14246">
    <property type="entry name" value="TetR_C_7"/>
    <property type="match status" value="1"/>
</dbReference>
<feature type="DNA-binding region" description="H-T-H motif" evidence="2">
    <location>
        <begin position="54"/>
        <end position="73"/>
    </location>
</feature>
<evidence type="ECO:0000256" key="1">
    <source>
        <dbReference type="ARBA" id="ARBA00023125"/>
    </source>
</evidence>
<evidence type="ECO:0000256" key="2">
    <source>
        <dbReference type="PROSITE-ProRule" id="PRU00335"/>
    </source>
</evidence>
<evidence type="ECO:0000256" key="3">
    <source>
        <dbReference type="SAM" id="MobiDB-lite"/>
    </source>
</evidence>
<dbReference type="InterPro" id="IPR023772">
    <property type="entry name" value="DNA-bd_HTH_TetR-type_CS"/>
</dbReference>
<dbReference type="PROSITE" id="PS01081">
    <property type="entry name" value="HTH_TETR_1"/>
    <property type="match status" value="1"/>
</dbReference>
<evidence type="ECO:0000259" key="4">
    <source>
        <dbReference type="PROSITE" id="PS50977"/>
    </source>
</evidence>
<proteinExistence type="predicted"/>
<dbReference type="InterPro" id="IPR050109">
    <property type="entry name" value="HTH-type_TetR-like_transc_reg"/>
</dbReference>
<accession>A0ABW6GEJ0</accession>
<dbReference type="InterPro" id="IPR009057">
    <property type="entry name" value="Homeodomain-like_sf"/>
</dbReference>
<keyword evidence="1 2" id="KW-0238">DNA-binding</keyword>
<dbReference type="SUPFAM" id="SSF46689">
    <property type="entry name" value="Homeodomain-like"/>
    <property type="match status" value="1"/>
</dbReference>
<dbReference type="Gene3D" id="1.10.357.10">
    <property type="entry name" value="Tetracycline Repressor, domain 2"/>
    <property type="match status" value="1"/>
</dbReference>
<protein>
    <submittedName>
        <fullName evidence="5">TetR/AcrR family transcriptional regulator</fullName>
    </submittedName>
</protein>
<dbReference type="InterPro" id="IPR001647">
    <property type="entry name" value="HTH_TetR"/>
</dbReference>
<dbReference type="PANTHER" id="PTHR30055:SF146">
    <property type="entry name" value="HTH-TYPE TRANSCRIPTIONAL DUAL REGULATOR CECR"/>
    <property type="match status" value="1"/>
</dbReference>
<dbReference type="RefSeq" id="WP_380328463.1">
    <property type="nucleotide sequence ID" value="NZ_JBHYPW010000048.1"/>
</dbReference>
<sequence>MGNGPQRALEEPLSATDVTSNRAPARTGGRAGKRLAIIKGARAVFGREGYSRTSIEAIAAEACVSTRTIYNHFENKEHLFSEVVHASASQVAEAFVETVEKQVEGVDLRDDLIALGEAFVSHRTRFPEHFAMIRQIKAEAQHFPPAVIDAWQQAGPSQVQRELGRRLQALAEAGLLRLADPARAARHFIALVSAEITIRPPGAPALSAAEVLESVTSGVDAFLHGYERRADG</sequence>
<dbReference type="PROSITE" id="PS50977">
    <property type="entry name" value="HTH_TETR_2"/>
    <property type="match status" value="1"/>
</dbReference>
<name>A0ABW6GEJ0_9ACTN</name>
<gene>
    <name evidence="5" type="ORF">ACFW6T_04090</name>
</gene>
<reference evidence="5 6" key="1">
    <citation type="submission" date="2024-09" db="EMBL/GenBank/DDBJ databases">
        <title>The Natural Products Discovery Center: Release of the First 8490 Sequenced Strains for Exploring Actinobacteria Biosynthetic Diversity.</title>
        <authorList>
            <person name="Kalkreuter E."/>
            <person name="Kautsar S.A."/>
            <person name="Yang D."/>
            <person name="Bader C.D."/>
            <person name="Teijaro C.N."/>
            <person name="Fluegel L."/>
            <person name="Davis C.M."/>
            <person name="Simpson J.R."/>
            <person name="Lauterbach L."/>
            <person name="Steele A.D."/>
            <person name="Gui C."/>
            <person name="Meng S."/>
            <person name="Li G."/>
            <person name="Viehrig K."/>
            <person name="Ye F."/>
            <person name="Su P."/>
            <person name="Kiefer A.F."/>
            <person name="Nichols A."/>
            <person name="Cepeda A.J."/>
            <person name="Yan W."/>
            <person name="Fan B."/>
            <person name="Jiang Y."/>
            <person name="Adhikari A."/>
            <person name="Zheng C.-J."/>
            <person name="Schuster L."/>
            <person name="Cowan T.M."/>
            <person name="Smanski M.J."/>
            <person name="Chevrette M.G."/>
            <person name="De Carvalho L.P.S."/>
            <person name="Shen B."/>
        </authorList>
    </citation>
    <scope>NUCLEOTIDE SEQUENCE [LARGE SCALE GENOMIC DNA]</scope>
    <source>
        <strain evidence="5 6">NPDC058753</strain>
    </source>
</reference>
<dbReference type="PRINTS" id="PR00455">
    <property type="entry name" value="HTHTETR"/>
</dbReference>
<dbReference type="Pfam" id="PF00440">
    <property type="entry name" value="TetR_N"/>
    <property type="match status" value="1"/>
</dbReference>
<dbReference type="SUPFAM" id="SSF48498">
    <property type="entry name" value="Tetracyclin repressor-like, C-terminal domain"/>
    <property type="match status" value="1"/>
</dbReference>
<organism evidence="5 6">
    <name type="scientific">Kitasatospora phosalacinea</name>
    <dbReference type="NCBI Taxonomy" id="2065"/>
    <lineage>
        <taxon>Bacteria</taxon>
        <taxon>Bacillati</taxon>
        <taxon>Actinomycetota</taxon>
        <taxon>Actinomycetes</taxon>
        <taxon>Kitasatosporales</taxon>
        <taxon>Streptomycetaceae</taxon>
        <taxon>Kitasatospora</taxon>
    </lineage>
</organism>
<feature type="region of interest" description="Disordered" evidence="3">
    <location>
        <begin position="1"/>
        <end position="29"/>
    </location>
</feature>
<comment type="caution">
    <text evidence="5">The sequence shown here is derived from an EMBL/GenBank/DDBJ whole genome shotgun (WGS) entry which is preliminary data.</text>
</comment>
<dbReference type="PANTHER" id="PTHR30055">
    <property type="entry name" value="HTH-TYPE TRANSCRIPTIONAL REGULATOR RUTR"/>
    <property type="match status" value="1"/>
</dbReference>
<evidence type="ECO:0000313" key="5">
    <source>
        <dbReference type="EMBL" id="MFE1351151.1"/>
    </source>
</evidence>
<dbReference type="EMBL" id="JBHYPX010000004">
    <property type="protein sequence ID" value="MFE1351151.1"/>
    <property type="molecule type" value="Genomic_DNA"/>
</dbReference>